<organism evidence="2 3">
    <name type="scientific">Owenia fusiformis</name>
    <name type="common">Polychaete worm</name>
    <dbReference type="NCBI Taxonomy" id="6347"/>
    <lineage>
        <taxon>Eukaryota</taxon>
        <taxon>Metazoa</taxon>
        <taxon>Spiralia</taxon>
        <taxon>Lophotrochozoa</taxon>
        <taxon>Annelida</taxon>
        <taxon>Polychaeta</taxon>
        <taxon>Sedentaria</taxon>
        <taxon>Canalipalpata</taxon>
        <taxon>Sabellida</taxon>
        <taxon>Oweniida</taxon>
        <taxon>Oweniidae</taxon>
        <taxon>Owenia</taxon>
    </lineage>
</organism>
<sequence>TSSHQNETFAISDDIGEDPYYSTPATDVSPRSITLNGENEEDGYNRIQLSVTKEIPKDRALDENYSHIRQHGDNEVYYSTPYNASEGNGDEVGSLNKSNAYSYVTKSSRSSPPKGAVLDESSSKRGVYTEGNKDNESNGKEIELIDNDVYSIEVKPDTEYEALPDEEGNKDNDSNGKEIELINNDIYSMEVKQDDHETVTKQPFKASKDVSEMYTKVDKTKNPKI</sequence>
<feature type="compositionally biased region" description="Polar residues" evidence="1">
    <location>
        <begin position="95"/>
        <end position="111"/>
    </location>
</feature>
<feature type="region of interest" description="Disordered" evidence="1">
    <location>
        <begin position="1"/>
        <end position="50"/>
    </location>
</feature>
<feature type="region of interest" description="Disordered" evidence="1">
    <location>
        <begin position="70"/>
        <end position="178"/>
    </location>
</feature>
<reference evidence="2" key="1">
    <citation type="submission" date="2022-03" db="EMBL/GenBank/DDBJ databases">
        <authorList>
            <person name="Martin C."/>
        </authorList>
    </citation>
    <scope>NUCLEOTIDE SEQUENCE</scope>
</reference>
<gene>
    <name evidence="2" type="ORF">OFUS_LOCUS18670</name>
</gene>
<feature type="compositionally biased region" description="Basic and acidic residues" evidence="1">
    <location>
        <begin position="167"/>
        <end position="178"/>
    </location>
</feature>
<feature type="compositionally biased region" description="Basic and acidic residues" evidence="1">
    <location>
        <begin position="131"/>
        <end position="143"/>
    </location>
</feature>
<dbReference type="Proteomes" id="UP000749559">
    <property type="component" value="Unassembled WGS sequence"/>
</dbReference>
<feature type="compositionally biased region" description="Polar residues" evidence="1">
    <location>
        <begin position="23"/>
        <end position="37"/>
    </location>
</feature>
<protein>
    <submittedName>
        <fullName evidence="2">Uncharacterized protein</fullName>
    </submittedName>
</protein>
<dbReference type="AlphaFoldDB" id="A0A8J1UQ04"/>
<name>A0A8J1UQ04_OWEFU</name>
<evidence type="ECO:0000313" key="2">
    <source>
        <dbReference type="EMBL" id="CAH1793880.1"/>
    </source>
</evidence>
<keyword evidence="3" id="KW-1185">Reference proteome</keyword>
<evidence type="ECO:0000256" key="1">
    <source>
        <dbReference type="SAM" id="MobiDB-lite"/>
    </source>
</evidence>
<evidence type="ECO:0000313" key="3">
    <source>
        <dbReference type="Proteomes" id="UP000749559"/>
    </source>
</evidence>
<comment type="caution">
    <text evidence="2">The sequence shown here is derived from an EMBL/GenBank/DDBJ whole genome shotgun (WGS) entry which is preliminary data.</text>
</comment>
<accession>A0A8J1UQ04</accession>
<feature type="non-terminal residue" evidence="2">
    <location>
        <position position="1"/>
    </location>
</feature>
<dbReference type="EMBL" id="CAIIXF020000009">
    <property type="protein sequence ID" value="CAH1793880.1"/>
    <property type="molecule type" value="Genomic_DNA"/>
</dbReference>
<proteinExistence type="predicted"/>